<evidence type="ECO:0000256" key="2">
    <source>
        <dbReference type="SAM" id="Phobius"/>
    </source>
</evidence>
<dbReference type="Proteomes" id="UP000039865">
    <property type="component" value="Unassembled WGS sequence"/>
</dbReference>
<protein>
    <submittedName>
        <fullName evidence="3">Uncharacterized protein</fullName>
    </submittedName>
</protein>
<dbReference type="InParanoid" id="A0A077ZXL7"/>
<evidence type="ECO:0000256" key="1">
    <source>
        <dbReference type="SAM" id="MobiDB-lite"/>
    </source>
</evidence>
<dbReference type="AlphaFoldDB" id="A0A077ZXL7"/>
<feature type="compositionally biased region" description="Acidic residues" evidence="1">
    <location>
        <begin position="164"/>
        <end position="173"/>
    </location>
</feature>
<feature type="region of interest" description="Disordered" evidence="1">
    <location>
        <begin position="162"/>
        <end position="190"/>
    </location>
</feature>
<accession>A0A077ZXL7</accession>
<feature type="compositionally biased region" description="Low complexity" evidence="1">
    <location>
        <begin position="174"/>
        <end position="190"/>
    </location>
</feature>
<reference evidence="3 4" key="1">
    <citation type="submission" date="2014-06" db="EMBL/GenBank/DDBJ databases">
        <authorList>
            <person name="Swart Estienne"/>
        </authorList>
    </citation>
    <scope>NUCLEOTIDE SEQUENCE [LARGE SCALE GENOMIC DNA]</scope>
    <source>
        <strain evidence="3 4">130c</strain>
    </source>
</reference>
<sequence>MQSSELISEYIVFSSCSISGKTMFHKWDTVTHSICPVQIVIFHMISKKRTSLESYSSLCLAYTPFTAKLAPRHLWSKPQLGRKPQKTTRFGSDPTVKATWRFIRSWIAQNHKLYYTYVLVCAFGVYQFWWYSVVGYYQRRNHHRSLEYAILKEKEWLLIKPKEEEEEEEEEVPAAEGGEAASTGGDAEEE</sequence>
<dbReference type="OrthoDB" id="10505379at2759"/>
<keyword evidence="2" id="KW-0812">Transmembrane</keyword>
<gene>
    <name evidence="3" type="primary">Contig10592.g11310</name>
    <name evidence="3" type="ORF">STYLEM_2962</name>
</gene>
<dbReference type="EMBL" id="CCKQ01002857">
    <property type="protein sequence ID" value="CDW73972.1"/>
    <property type="molecule type" value="Genomic_DNA"/>
</dbReference>
<name>A0A077ZXL7_STYLE</name>
<evidence type="ECO:0000313" key="4">
    <source>
        <dbReference type="Proteomes" id="UP000039865"/>
    </source>
</evidence>
<keyword evidence="2" id="KW-0472">Membrane</keyword>
<keyword evidence="2" id="KW-1133">Transmembrane helix</keyword>
<organism evidence="3 4">
    <name type="scientific">Stylonychia lemnae</name>
    <name type="common">Ciliate</name>
    <dbReference type="NCBI Taxonomy" id="5949"/>
    <lineage>
        <taxon>Eukaryota</taxon>
        <taxon>Sar</taxon>
        <taxon>Alveolata</taxon>
        <taxon>Ciliophora</taxon>
        <taxon>Intramacronucleata</taxon>
        <taxon>Spirotrichea</taxon>
        <taxon>Stichotrichia</taxon>
        <taxon>Sporadotrichida</taxon>
        <taxon>Oxytrichidae</taxon>
        <taxon>Stylonychinae</taxon>
        <taxon>Stylonychia</taxon>
    </lineage>
</organism>
<proteinExistence type="predicted"/>
<feature type="transmembrane region" description="Helical" evidence="2">
    <location>
        <begin position="114"/>
        <end position="137"/>
    </location>
</feature>
<keyword evidence="4" id="KW-1185">Reference proteome</keyword>
<evidence type="ECO:0000313" key="3">
    <source>
        <dbReference type="EMBL" id="CDW73972.1"/>
    </source>
</evidence>